<dbReference type="Gene3D" id="1.25.40.10">
    <property type="entry name" value="Tetratricopeptide repeat domain"/>
    <property type="match status" value="1"/>
</dbReference>
<reference evidence="6 7" key="1">
    <citation type="journal article" date="2021" name="BMC Biol.">
        <title>Horizontally acquired antibacterial genes associated with adaptive radiation of ladybird beetles.</title>
        <authorList>
            <person name="Li H.S."/>
            <person name="Tang X.F."/>
            <person name="Huang Y.H."/>
            <person name="Xu Z.Y."/>
            <person name="Chen M.L."/>
            <person name="Du X.Y."/>
            <person name="Qiu B.Y."/>
            <person name="Chen P.T."/>
            <person name="Zhang W."/>
            <person name="Slipinski A."/>
            <person name="Escalona H.E."/>
            <person name="Waterhouse R.M."/>
            <person name="Zwick A."/>
            <person name="Pang H."/>
        </authorList>
    </citation>
    <scope>NUCLEOTIDE SEQUENCE [LARGE SCALE GENOMIC DNA]</scope>
    <source>
        <strain evidence="6">SYSU2018</strain>
    </source>
</reference>
<evidence type="ECO:0000256" key="5">
    <source>
        <dbReference type="ARBA" id="ARBA00023212"/>
    </source>
</evidence>
<comment type="similarity">
    <text evidence="2">Belongs to the KIF-binding protein family.</text>
</comment>
<proteinExistence type="inferred from homology"/>
<keyword evidence="4" id="KW-0963">Cytoplasm</keyword>
<comment type="caution">
    <text evidence="6">The sequence shown here is derived from an EMBL/GenBank/DDBJ whole genome shotgun (WGS) entry which is preliminary data.</text>
</comment>
<keyword evidence="5" id="KW-0206">Cytoskeleton</keyword>
<name>A0ABD2MJ31_9CUCU</name>
<dbReference type="EMBL" id="JABFTP020000001">
    <property type="protein sequence ID" value="KAL3266217.1"/>
    <property type="molecule type" value="Genomic_DNA"/>
</dbReference>
<evidence type="ECO:0000256" key="3">
    <source>
        <dbReference type="ARBA" id="ARBA00016840"/>
    </source>
</evidence>
<dbReference type="InterPro" id="IPR011990">
    <property type="entry name" value="TPR-like_helical_dom_sf"/>
</dbReference>
<keyword evidence="7" id="KW-1185">Reference proteome</keyword>
<protein>
    <recommendedName>
        <fullName evidence="3">KIF-binding protein</fullName>
    </recommendedName>
</protein>
<evidence type="ECO:0000256" key="4">
    <source>
        <dbReference type="ARBA" id="ARBA00022490"/>
    </source>
</evidence>
<dbReference type="PANTHER" id="PTHR46321:SF1">
    <property type="entry name" value="KIF-BINDING PROTEIN"/>
    <property type="match status" value="1"/>
</dbReference>
<dbReference type="Pfam" id="PF12309">
    <property type="entry name" value="KBP_C"/>
    <property type="match status" value="1"/>
</dbReference>
<dbReference type="Proteomes" id="UP001516400">
    <property type="component" value="Unassembled WGS sequence"/>
</dbReference>
<dbReference type="GO" id="GO:0005856">
    <property type="term" value="C:cytoskeleton"/>
    <property type="evidence" value="ECO:0007669"/>
    <property type="project" value="UniProtKB-SubCell"/>
</dbReference>
<dbReference type="AlphaFoldDB" id="A0ABD2MJ31"/>
<evidence type="ECO:0000313" key="6">
    <source>
        <dbReference type="EMBL" id="KAL3266217.1"/>
    </source>
</evidence>
<accession>A0ABD2MJ31</accession>
<gene>
    <name evidence="6" type="ORF">HHI36_010399</name>
</gene>
<sequence>MTITIDLKESINDLREKYSKVVKLIKEDSKNDPANDPLLSKYAARLILIPMKSTIENLLRNQTPFSPEHKRLSGMLSVVNTFLGTICIETGEFSLGQENLEKSLEVIEEFKEESQCASIRMSAFNQLGILWFQKDAEKAKIYLDKAVEVYEKHKNNIDPPESIDTLFETEENVEEVEELWKKFEMIHTATLYYFAQVYGSLNDSLKSSVYCHTTLKRQLIYNEYESIDWALNAATLSQFFATEKGFKQARNHLSASSHILDLYKKELDEIEIHDESYDAKIEEYNHRSADVARCWAQYGILLLSKSKERLIAEAEKDEPNYLPSSSDLSEIEMDNSTVSKDDLSNLYFSSLNLTHYENQITDKFVLTLSEAKGVFLNAQNWLAKSKIYYTLDTLASEFIDITLSNCQLYQELLFFEDDVDNRAKYYKR</sequence>
<organism evidence="6 7">
    <name type="scientific">Cryptolaemus montrouzieri</name>
    <dbReference type="NCBI Taxonomy" id="559131"/>
    <lineage>
        <taxon>Eukaryota</taxon>
        <taxon>Metazoa</taxon>
        <taxon>Ecdysozoa</taxon>
        <taxon>Arthropoda</taxon>
        <taxon>Hexapoda</taxon>
        <taxon>Insecta</taxon>
        <taxon>Pterygota</taxon>
        <taxon>Neoptera</taxon>
        <taxon>Endopterygota</taxon>
        <taxon>Coleoptera</taxon>
        <taxon>Polyphaga</taxon>
        <taxon>Cucujiformia</taxon>
        <taxon>Coccinelloidea</taxon>
        <taxon>Coccinellidae</taxon>
        <taxon>Scymninae</taxon>
        <taxon>Scymnini</taxon>
        <taxon>Cryptolaemus</taxon>
    </lineage>
</organism>
<evidence type="ECO:0000256" key="2">
    <source>
        <dbReference type="ARBA" id="ARBA00010305"/>
    </source>
</evidence>
<dbReference type="PANTHER" id="PTHR46321">
    <property type="entry name" value="KIF1-BINDING PROTEIN"/>
    <property type="match status" value="1"/>
</dbReference>
<dbReference type="InterPro" id="IPR022083">
    <property type="entry name" value="KBP"/>
</dbReference>
<evidence type="ECO:0000256" key="1">
    <source>
        <dbReference type="ARBA" id="ARBA00004245"/>
    </source>
</evidence>
<evidence type="ECO:0000313" key="7">
    <source>
        <dbReference type="Proteomes" id="UP001516400"/>
    </source>
</evidence>
<comment type="subcellular location">
    <subcellularLocation>
        <location evidence="1">Cytoplasm</location>
        <location evidence="1">Cytoskeleton</location>
    </subcellularLocation>
</comment>